<reference evidence="1 2" key="1">
    <citation type="submission" date="2023-03" db="EMBL/GenBank/DDBJ databases">
        <title>High-quality genome of Scylla paramamosain provides insights in environmental adaptation.</title>
        <authorList>
            <person name="Zhang L."/>
        </authorList>
    </citation>
    <scope>NUCLEOTIDE SEQUENCE [LARGE SCALE GENOMIC DNA]</scope>
    <source>
        <strain evidence="1">LZ_2023a</strain>
        <tissue evidence="1">Muscle</tissue>
    </source>
</reference>
<dbReference type="EMBL" id="JARAKH010000028">
    <property type="protein sequence ID" value="KAK8388747.1"/>
    <property type="molecule type" value="Genomic_DNA"/>
</dbReference>
<evidence type="ECO:0000313" key="2">
    <source>
        <dbReference type="Proteomes" id="UP001487740"/>
    </source>
</evidence>
<dbReference type="AlphaFoldDB" id="A0AAW0TQ43"/>
<comment type="caution">
    <text evidence="1">The sequence shown here is derived from an EMBL/GenBank/DDBJ whole genome shotgun (WGS) entry which is preliminary data.</text>
</comment>
<sequence length="162" mass="17390">MWQIPFCSLFVHCVEKEAASKLAASRLAGVVGLAVLYLAAEDDELLHARGLGWAGEAAAHTPPRIGVSRYLDGREGTPAGLLGGSPIVSTCNIYTAILRSHHTPITRVFPSSLPITTTNTLQRFIAHRQTTASTTRANNTPGHNIKSVASVVRSCRMPQFES</sequence>
<name>A0AAW0TQ43_SCYPA</name>
<dbReference type="Proteomes" id="UP001487740">
    <property type="component" value="Unassembled WGS sequence"/>
</dbReference>
<proteinExistence type="predicted"/>
<gene>
    <name evidence="1" type="ORF">O3P69_020627</name>
</gene>
<accession>A0AAW0TQ43</accession>
<evidence type="ECO:0000313" key="1">
    <source>
        <dbReference type="EMBL" id="KAK8388747.1"/>
    </source>
</evidence>
<protein>
    <submittedName>
        <fullName evidence="1">Uncharacterized protein</fullName>
    </submittedName>
</protein>
<keyword evidence="2" id="KW-1185">Reference proteome</keyword>
<organism evidence="1 2">
    <name type="scientific">Scylla paramamosain</name>
    <name type="common">Mud crab</name>
    <dbReference type="NCBI Taxonomy" id="85552"/>
    <lineage>
        <taxon>Eukaryota</taxon>
        <taxon>Metazoa</taxon>
        <taxon>Ecdysozoa</taxon>
        <taxon>Arthropoda</taxon>
        <taxon>Crustacea</taxon>
        <taxon>Multicrustacea</taxon>
        <taxon>Malacostraca</taxon>
        <taxon>Eumalacostraca</taxon>
        <taxon>Eucarida</taxon>
        <taxon>Decapoda</taxon>
        <taxon>Pleocyemata</taxon>
        <taxon>Brachyura</taxon>
        <taxon>Eubrachyura</taxon>
        <taxon>Portunoidea</taxon>
        <taxon>Portunidae</taxon>
        <taxon>Portuninae</taxon>
        <taxon>Scylla</taxon>
    </lineage>
</organism>